<name>A0A1F6WC43_9BACT</name>
<evidence type="ECO:0000313" key="1">
    <source>
        <dbReference type="EMBL" id="OGI79459.1"/>
    </source>
</evidence>
<reference evidence="1 2" key="1">
    <citation type="journal article" date="2016" name="Nat. Commun.">
        <title>Thousands of microbial genomes shed light on interconnected biogeochemical processes in an aquifer system.</title>
        <authorList>
            <person name="Anantharaman K."/>
            <person name="Brown C.T."/>
            <person name="Hug L.A."/>
            <person name="Sharon I."/>
            <person name="Castelle C.J."/>
            <person name="Probst A.J."/>
            <person name="Thomas B.C."/>
            <person name="Singh A."/>
            <person name="Wilkins M.J."/>
            <person name="Karaoz U."/>
            <person name="Brodie E.L."/>
            <person name="Williams K.H."/>
            <person name="Hubbard S.S."/>
            <person name="Banfield J.F."/>
        </authorList>
    </citation>
    <scope>NUCLEOTIDE SEQUENCE [LARGE SCALE GENOMIC DNA]</scope>
</reference>
<protein>
    <submittedName>
        <fullName evidence="1">Uncharacterized protein</fullName>
    </submittedName>
</protein>
<evidence type="ECO:0000313" key="2">
    <source>
        <dbReference type="Proteomes" id="UP000177052"/>
    </source>
</evidence>
<proteinExistence type="predicted"/>
<sequence length="70" mass="7973">MLFLLATQHVREEVSQILVRRVTALSLEEARRIVDENSDPAFKGGVLFEEVVSPLDDLREGPCFYEHGDE</sequence>
<accession>A0A1F6WC43</accession>
<dbReference type="Proteomes" id="UP000177052">
    <property type="component" value="Unassembled WGS sequence"/>
</dbReference>
<organism evidence="1 2">
    <name type="scientific">Candidatus Nomurabacteria bacterium RIFCSPHIGHO2_12_FULL_37_29</name>
    <dbReference type="NCBI Taxonomy" id="1801759"/>
    <lineage>
        <taxon>Bacteria</taxon>
        <taxon>Candidatus Nomuraibacteriota</taxon>
    </lineage>
</organism>
<dbReference type="EMBL" id="MFUJ01000009">
    <property type="protein sequence ID" value="OGI79459.1"/>
    <property type="molecule type" value="Genomic_DNA"/>
</dbReference>
<dbReference type="AlphaFoldDB" id="A0A1F6WC43"/>
<comment type="caution">
    <text evidence="1">The sequence shown here is derived from an EMBL/GenBank/DDBJ whole genome shotgun (WGS) entry which is preliminary data.</text>
</comment>
<gene>
    <name evidence="1" type="ORF">A3F19_00605</name>
</gene>